<feature type="transmembrane region" description="Helical" evidence="1">
    <location>
        <begin position="6"/>
        <end position="21"/>
    </location>
</feature>
<dbReference type="AlphaFoldDB" id="C1DT24"/>
<dbReference type="RefSeq" id="WP_012674598.1">
    <property type="nucleotide sequence ID" value="NC_012438.1"/>
</dbReference>
<keyword evidence="1" id="KW-0472">Membrane</keyword>
<protein>
    <submittedName>
        <fullName evidence="2">Uncharacterized protein</fullName>
    </submittedName>
</protein>
<evidence type="ECO:0000256" key="1">
    <source>
        <dbReference type="SAM" id="Phobius"/>
    </source>
</evidence>
<dbReference type="EMBL" id="CP001229">
    <property type="protein sequence ID" value="ACN99280.1"/>
    <property type="molecule type" value="Genomic_DNA"/>
</dbReference>
<name>C1DT24_SULAA</name>
<organism evidence="2 3">
    <name type="scientific">Sulfurihydrogenibium azorense (strain DSM 15241 / OCM 825 / Az-Fu1)</name>
    <dbReference type="NCBI Taxonomy" id="204536"/>
    <lineage>
        <taxon>Bacteria</taxon>
        <taxon>Pseudomonadati</taxon>
        <taxon>Aquificota</taxon>
        <taxon>Aquificia</taxon>
        <taxon>Aquificales</taxon>
        <taxon>Hydrogenothermaceae</taxon>
        <taxon>Sulfurihydrogenibium</taxon>
    </lineage>
</organism>
<evidence type="ECO:0000313" key="3">
    <source>
        <dbReference type="Proteomes" id="UP000001369"/>
    </source>
</evidence>
<dbReference type="KEGG" id="saf:SULAZ_0266"/>
<dbReference type="OrthoDB" id="14766at2"/>
<accession>C1DT24</accession>
<feature type="transmembrane region" description="Helical" evidence="1">
    <location>
        <begin position="58"/>
        <end position="78"/>
    </location>
</feature>
<evidence type="ECO:0000313" key="2">
    <source>
        <dbReference type="EMBL" id="ACN99280.1"/>
    </source>
</evidence>
<reference evidence="2 3" key="1">
    <citation type="journal article" date="2009" name="J. Bacteriol.">
        <title>Complete and draft genome sequences of six members of the Aquificales.</title>
        <authorList>
            <person name="Reysenbach A.L."/>
            <person name="Hamamura N."/>
            <person name="Podar M."/>
            <person name="Griffiths E."/>
            <person name="Ferreira S."/>
            <person name="Hochstein R."/>
            <person name="Heidelberg J."/>
            <person name="Johnson J."/>
            <person name="Mead D."/>
            <person name="Pohorille A."/>
            <person name="Sarmiento M."/>
            <person name="Schweighofer K."/>
            <person name="Seshadri R."/>
            <person name="Voytek M.A."/>
        </authorList>
    </citation>
    <scope>NUCLEOTIDE SEQUENCE [LARGE SCALE GENOMIC DNA]</scope>
    <source>
        <strain evidence="3">Az-Fu1 / DSM 15241 / OCM 825</strain>
    </source>
</reference>
<dbReference type="HOGENOM" id="CLU_2014091_0_0_0"/>
<feature type="transmembrane region" description="Helical" evidence="1">
    <location>
        <begin position="33"/>
        <end position="52"/>
    </location>
</feature>
<gene>
    <name evidence="2" type="ordered locus">SULAZ_0266</name>
</gene>
<sequence length="122" mass="13897">MLYNFIVAFSFLLIATFSYWYSSKLANYKKTSFFMSFFVVLIPYTLSGGLKLLTEKFISHYSLLVMFLALIILQTYFGKLIFKEDLKKTLIASLLGLIVTVIIGLPILVLSGIAITYLNLKQ</sequence>
<keyword evidence="1" id="KW-1133">Transmembrane helix</keyword>
<dbReference type="STRING" id="204536.SULAZ_0266"/>
<proteinExistence type="predicted"/>
<keyword evidence="1" id="KW-0812">Transmembrane</keyword>
<dbReference type="Proteomes" id="UP000001369">
    <property type="component" value="Chromosome"/>
</dbReference>
<keyword evidence="3" id="KW-1185">Reference proteome</keyword>
<feature type="transmembrane region" description="Helical" evidence="1">
    <location>
        <begin position="90"/>
        <end position="118"/>
    </location>
</feature>